<name>A0ABQ3XIU2_9ACTN</name>
<proteinExistence type="predicted"/>
<comment type="caution">
    <text evidence="1">The sequence shown here is derived from an EMBL/GenBank/DDBJ whole genome shotgun (WGS) entry which is preliminary data.</text>
</comment>
<dbReference type="Pfam" id="PF01816">
    <property type="entry name" value="LRV"/>
    <property type="match status" value="1"/>
</dbReference>
<dbReference type="Gene3D" id="1.25.10.10">
    <property type="entry name" value="Leucine-rich Repeat Variant"/>
    <property type="match status" value="2"/>
</dbReference>
<keyword evidence="2" id="KW-1185">Reference proteome</keyword>
<evidence type="ECO:0000313" key="1">
    <source>
        <dbReference type="EMBL" id="GID58417.1"/>
    </source>
</evidence>
<dbReference type="Proteomes" id="UP000612282">
    <property type="component" value="Unassembled WGS sequence"/>
</dbReference>
<reference evidence="1 2" key="1">
    <citation type="submission" date="2021-01" db="EMBL/GenBank/DDBJ databases">
        <title>Whole genome shotgun sequence of Actinoplanes couchii NBRC 106145.</title>
        <authorList>
            <person name="Komaki H."/>
            <person name="Tamura T."/>
        </authorList>
    </citation>
    <scope>NUCLEOTIDE SEQUENCE [LARGE SCALE GENOMIC DNA]</scope>
    <source>
        <strain evidence="1 2">NBRC 106145</strain>
    </source>
</reference>
<organism evidence="1 2">
    <name type="scientific">Actinoplanes couchii</name>
    <dbReference type="NCBI Taxonomy" id="403638"/>
    <lineage>
        <taxon>Bacteria</taxon>
        <taxon>Bacillati</taxon>
        <taxon>Actinomycetota</taxon>
        <taxon>Actinomycetes</taxon>
        <taxon>Micromonosporales</taxon>
        <taxon>Micromonosporaceae</taxon>
        <taxon>Actinoplanes</taxon>
    </lineage>
</organism>
<dbReference type="EMBL" id="BOMG01000084">
    <property type="protein sequence ID" value="GID58417.1"/>
    <property type="molecule type" value="Genomic_DNA"/>
</dbReference>
<dbReference type="InterPro" id="IPR004830">
    <property type="entry name" value="LRR_variant"/>
</dbReference>
<dbReference type="InterPro" id="IPR011989">
    <property type="entry name" value="ARM-like"/>
</dbReference>
<accession>A0ABQ3XIU2</accession>
<evidence type="ECO:0000313" key="2">
    <source>
        <dbReference type="Proteomes" id="UP000612282"/>
    </source>
</evidence>
<dbReference type="SUPFAM" id="SSF48371">
    <property type="entry name" value="ARM repeat"/>
    <property type="match status" value="1"/>
</dbReference>
<evidence type="ECO:0008006" key="3">
    <source>
        <dbReference type="Google" id="ProtNLM"/>
    </source>
</evidence>
<sequence length="328" mass="34683">MRKPVPFVHSPNCPDVDCGLPPDAACDGTHQSAIHNLLVKAVDNSATPVENVVALAAHPSPIVRWTLAGRADLPAAVAEMLAADPWPAVRAAVAANPALSEAAIRRLGADEFSKVRWRAARNPSVPIDVLAGPGRIGGGDPVPSRIGGGDLVPPRIAAAGPDEVRELADSPSPQLRMLLAERRDLPPEIRDRLARDPDAKVVKAVAPHPGFSEELLRDMVSRHGARVIARVAANPDASPGLLFDLARHLPPVRKVFREIAGRADATADALELCLADAQARRIAAAHPALRPELIVELLADDEDWVATAAAANPALPESEMIRISDRGL</sequence>
<dbReference type="InterPro" id="IPR016024">
    <property type="entry name" value="ARM-type_fold"/>
</dbReference>
<gene>
    <name evidence="1" type="ORF">Aco03nite_068210</name>
</gene>
<protein>
    <recommendedName>
        <fullName evidence="3">Leucine rich repeat variant</fullName>
    </recommendedName>
</protein>